<evidence type="ECO:0000313" key="1">
    <source>
        <dbReference type="EMBL" id="EOR93534.1"/>
    </source>
</evidence>
<sequence length="395" mass="44696">MCNVAVAQTLVVEKTDGPVTKNEISAFKSFIKGYNPNDWQIGGNIWVFGAPGKAIEACGLMYEATQDPEILDRMIFYCDRALASRNDLAPANIGGQLKTWTGNINPVWPSNRTVPAGAGIEQGSVLAHLAFCSKLILQNPSIWNKEVGIGDAHHFGATYKERALKYIQEADYVMDKWIIPNFVRIADRNRLYFPGAPNTYKPNEPAPWNQLFMVTNGLIRLTECHFLLKDQTDRVKRYDEIVQPNLDWFLSSLKKDTSVLNTPVYQFDYAMGSRSEDANHFAYDVEGLWIAYNTGRYGIKFNDLIPFANTYVDVILANKQANGKFIGMLNGKSTTGNMGGDNYVRDEYFYLADFRPDKFELMVDINQKANNVASFLPATARILWQKNRRYKASLK</sequence>
<protein>
    <submittedName>
        <fullName evidence="1">Alpha-1,2-mannosidase, putative</fullName>
    </submittedName>
</protein>
<dbReference type="AlphaFoldDB" id="R9GX45"/>
<name>R9GX45_9SPHI</name>
<comment type="caution">
    <text evidence="1">The sequence shown here is derived from an EMBL/GenBank/DDBJ whole genome shotgun (WGS) entry which is preliminary data.</text>
</comment>
<proteinExistence type="predicted"/>
<reference evidence="1 2" key="1">
    <citation type="journal article" date="2013" name="Genome Announc.">
        <title>Draft Genome Sequence of Arcticibacter svalbardensis Strain MN12-7T, a Member of the Family Sphingobacteriaceae Isolated from an Arctic Soil Sample.</title>
        <authorList>
            <person name="Shivaji S."/>
            <person name="Ara S."/>
            <person name="Prasad S."/>
            <person name="Manasa B.P."/>
            <person name="Begum Z."/>
            <person name="Singh A."/>
            <person name="Kumar Pinnaka A."/>
        </authorList>
    </citation>
    <scope>NUCLEOTIDE SEQUENCE [LARGE SCALE GENOMIC DNA]</scope>
    <source>
        <strain evidence="1 2">MN12-7</strain>
    </source>
</reference>
<dbReference type="STRING" id="1150600.ADIARSV_3247"/>
<gene>
    <name evidence="1" type="ORF">ADIARSV_3247</name>
</gene>
<dbReference type="eggNOG" id="COG4733">
    <property type="taxonomic scope" value="Bacteria"/>
</dbReference>
<accession>R9GX45</accession>
<keyword evidence="2" id="KW-1185">Reference proteome</keyword>
<dbReference type="Proteomes" id="UP000014174">
    <property type="component" value="Unassembled WGS sequence"/>
</dbReference>
<evidence type="ECO:0000313" key="2">
    <source>
        <dbReference type="Proteomes" id="UP000014174"/>
    </source>
</evidence>
<dbReference type="EMBL" id="AQPN01000110">
    <property type="protein sequence ID" value="EOR93534.1"/>
    <property type="molecule type" value="Genomic_DNA"/>
</dbReference>
<organism evidence="1 2">
    <name type="scientific">Arcticibacter svalbardensis MN12-7</name>
    <dbReference type="NCBI Taxonomy" id="1150600"/>
    <lineage>
        <taxon>Bacteria</taxon>
        <taxon>Pseudomonadati</taxon>
        <taxon>Bacteroidota</taxon>
        <taxon>Sphingobacteriia</taxon>
        <taxon>Sphingobacteriales</taxon>
        <taxon>Sphingobacteriaceae</taxon>
        <taxon>Arcticibacter</taxon>
    </lineage>
</organism>